<keyword evidence="6" id="KW-0418">Kinase</keyword>
<accession>A0ABD1LFI9</accession>
<keyword evidence="3 10" id="KW-0732">Signal</keyword>
<dbReference type="AlphaFoldDB" id="A0ABD1LFI9"/>
<feature type="domain" description="Protein kinase" evidence="11">
    <location>
        <begin position="288"/>
        <end position="456"/>
    </location>
</feature>
<feature type="signal peptide" evidence="10">
    <location>
        <begin position="1"/>
        <end position="28"/>
    </location>
</feature>
<evidence type="ECO:0000256" key="5">
    <source>
        <dbReference type="ARBA" id="ARBA00022741"/>
    </source>
</evidence>
<dbReference type="Pfam" id="PF01657">
    <property type="entry name" value="Stress-antifung"/>
    <property type="match status" value="2"/>
</dbReference>
<evidence type="ECO:0000256" key="6">
    <source>
        <dbReference type="ARBA" id="ARBA00022777"/>
    </source>
</evidence>
<dbReference type="Gene3D" id="3.30.200.20">
    <property type="entry name" value="Phosphorylase Kinase, domain 1"/>
    <property type="match status" value="1"/>
</dbReference>
<evidence type="ECO:0000313" key="13">
    <source>
        <dbReference type="EMBL" id="KAL2322231.1"/>
    </source>
</evidence>
<dbReference type="InterPro" id="IPR052059">
    <property type="entry name" value="CR_Ser/Thr_kinase"/>
</dbReference>
<dbReference type="CDD" id="cd23509">
    <property type="entry name" value="Gnk2-like"/>
    <property type="match status" value="2"/>
</dbReference>
<evidence type="ECO:0000259" key="12">
    <source>
        <dbReference type="PROSITE" id="PS51473"/>
    </source>
</evidence>
<keyword evidence="2" id="KW-0808">Transferase</keyword>
<evidence type="ECO:0000259" key="11">
    <source>
        <dbReference type="PROSITE" id="PS50011"/>
    </source>
</evidence>
<name>A0ABD1LFI9_9FABA</name>
<dbReference type="Gene3D" id="1.10.510.10">
    <property type="entry name" value="Transferase(Phosphotransferase) domain 1"/>
    <property type="match status" value="1"/>
</dbReference>
<dbReference type="FunFam" id="3.30.200.20:FF:000162">
    <property type="entry name" value="Adenine nucleotide alpha hydrolase-like domain kinase"/>
    <property type="match status" value="1"/>
</dbReference>
<keyword evidence="14" id="KW-1185">Reference proteome</keyword>
<dbReference type="InterPro" id="IPR000719">
    <property type="entry name" value="Prot_kinase_dom"/>
</dbReference>
<dbReference type="PROSITE" id="PS00107">
    <property type="entry name" value="PROTEIN_KINASE_ATP"/>
    <property type="match status" value="1"/>
</dbReference>
<feature type="domain" description="Gnk2-homologous" evidence="12">
    <location>
        <begin position="148"/>
        <end position="257"/>
    </location>
</feature>
<evidence type="ECO:0000256" key="8">
    <source>
        <dbReference type="ARBA" id="ARBA00023170"/>
    </source>
</evidence>
<dbReference type="Pfam" id="PF07714">
    <property type="entry name" value="PK_Tyr_Ser-Thr"/>
    <property type="match status" value="1"/>
</dbReference>
<dbReference type="InterPro" id="IPR020635">
    <property type="entry name" value="Tyr_kinase_cat_dom"/>
</dbReference>
<dbReference type="PANTHER" id="PTHR47973">
    <property type="entry name" value="CYSTEINE-RICH RECEPTOR-LIKE PROTEIN KINASE 3"/>
    <property type="match status" value="1"/>
</dbReference>
<dbReference type="InterPro" id="IPR001245">
    <property type="entry name" value="Ser-Thr/Tyr_kinase_cat_dom"/>
</dbReference>
<evidence type="ECO:0000256" key="10">
    <source>
        <dbReference type="SAM" id="SignalP"/>
    </source>
</evidence>
<comment type="caution">
    <text evidence="13">The sequence shown here is derived from an EMBL/GenBank/DDBJ whole genome shotgun (WGS) entry which is preliminary data.</text>
</comment>
<dbReference type="Gene3D" id="3.30.430.20">
    <property type="entry name" value="Gnk2 domain, C-X8-C-X2-C motif"/>
    <property type="match status" value="2"/>
</dbReference>
<dbReference type="Proteomes" id="UP001603857">
    <property type="component" value="Unassembled WGS sequence"/>
</dbReference>
<protein>
    <recommendedName>
        <fullName evidence="15">Cysteine-rich receptor-like protein kinase</fullName>
    </recommendedName>
</protein>
<evidence type="ECO:0000256" key="9">
    <source>
        <dbReference type="PROSITE-ProRule" id="PRU10141"/>
    </source>
</evidence>
<dbReference type="GO" id="GO:0005524">
    <property type="term" value="F:ATP binding"/>
    <property type="evidence" value="ECO:0007669"/>
    <property type="project" value="UniProtKB-UniRule"/>
</dbReference>
<evidence type="ECO:0000256" key="2">
    <source>
        <dbReference type="ARBA" id="ARBA00022679"/>
    </source>
</evidence>
<organism evidence="13 14">
    <name type="scientific">Flemingia macrophylla</name>
    <dbReference type="NCBI Taxonomy" id="520843"/>
    <lineage>
        <taxon>Eukaryota</taxon>
        <taxon>Viridiplantae</taxon>
        <taxon>Streptophyta</taxon>
        <taxon>Embryophyta</taxon>
        <taxon>Tracheophyta</taxon>
        <taxon>Spermatophyta</taxon>
        <taxon>Magnoliopsida</taxon>
        <taxon>eudicotyledons</taxon>
        <taxon>Gunneridae</taxon>
        <taxon>Pentapetalae</taxon>
        <taxon>rosids</taxon>
        <taxon>fabids</taxon>
        <taxon>Fabales</taxon>
        <taxon>Fabaceae</taxon>
        <taxon>Papilionoideae</taxon>
        <taxon>50 kb inversion clade</taxon>
        <taxon>NPAAA clade</taxon>
        <taxon>indigoferoid/millettioid clade</taxon>
        <taxon>Phaseoleae</taxon>
        <taxon>Flemingia</taxon>
    </lineage>
</organism>
<evidence type="ECO:0008006" key="15">
    <source>
        <dbReference type="Google" id="ProtNLM"/>
    </source>
</evidence>
<keyword evidence="4" id="KW-0677">Repeat</keyword>
<dbReference type="SMART" id="SM00219">
    <property type="entry name" value="TyrKc"/>
    <property type="match status" value="1"/>
</dbReference>
<evidence type="ECO:0000256" key="7">
    <source>
        <dbReference type="ARBA" id="ARBA00022840"/>
    </source>
</evidence>
<keyword evidence="7 9" id="KW-0067">ATP-binding</keyword>
<dbReference type="PROSITE" id="PS51473">
    <property type="entry name" value="GNK2"/>
    <property type="match status" value="2"/>
</dbReference>
<dbReference type="EMBL" id="JBGMDY010000009">
    <property type="protein sequence ID" value="KAL2322231.1"/>
    <property type="molecule type" value="Genomic_DNA"/>
</dbReference>
<sequence length="456" mass="51459">MASSIRLKLFSILLFYNVLFSLSVSVTGTDSIFMHYNCTNKATFGPKSTYRSNLNKLLSTLTSKACNSTTSHGFYHATVSGANKRHIVYGLFMCNGYIEKLKCGKCVRKSIETLKSKCVNSNNKKAIIWTDDCMVRYSNQFFFNTTEEWPSLCEKNSEDYEGQLDSFNKVLSSLIEDLLTKASEVPIGSNKFAVKKVTISEDKQLFGFAQCIPNLSMDNCKKCLRHATDFLQICARGKIGGRILYPSCILRYDPNLFFRPPIGGEEITTEINSLHFDLNTIQEATNKFSDDNKIGEGGFGAVYKGVCRGGLEIAVKRLKRNSRQGAIEFKKEVLLISKLQHRNLVRLFGVIILEIISGKRNVDCTGVDSDDLLSYAWKKWKESKHFELLDPTLKHSFSETEITRCVQIGLLCVQGNPDQRPIMSTISLYFNCDQDDLPLPQEPAFLMRGKAEIKDN</sequence>
<keyword evidence="1" id="KW-0723">Serine/threonine-protein kinase</keyword>
<gene>
    <name evidence="13" type="ORF">Fmac_026610</name>
</gene>
<dbReference type="InterPro" id="IPR017441">
    <property type="entry name" value="Protein_kinase_ATP_BS"/>
</dbReference>
<evidence type="ECO:0000256" key="4">
    <source>
        <dbReference type="ARBA" id="ARBA00022737"/>
    </source>
</evidence>
<dbReference type="PROSITE" id="PS50011">
    <property type="entry name" value="PROTEIN_KINASE_DOM"/>
    <property type="match status" value="1"/>
</dbReference>
<evidence type="ECO:0000256" key="3">
    <source>
        <dbReference type="ARBA" id="ARBA00022729"/>
    </source>
</evidence>
<dbReference type="InterPro" id="IPR038408">
    <property type="entry name" value="GNK2_sf"/>
</dbReference>
<keyword evidence="8" id="KW-0675">Receptor</keyword>
<proteinExistence type="predicted"/>
<dbReference type="InterPro" id="IPR002902">
    <property type="entry name" value="GNK2"/>
</dbReference>
<feature type="binding site" evidence="9">
    <location>
        <position position="316"/>
    </location>
    <ligand>
        <name>ATP</name>
        <dbReference type="ChEBI" id="CHEBI:30616"/>
    </ligand>
</feature>
<reference evidence="13 14" key="1">
    <citation type="submission" date="2024-08" db="EMBL/GenBank/DDBJ databases">
        <title>Insights into the chromosomal genome structure of Flemingia macrophylla.</title>
        <authorList>
            <person name="Ding Y."/>
            <person name="Zhao Y."/>
            <person name="Bi W."/>
            <person name="Wu M."/>
            <person name="Zhao G."/>
            <person name="Gong Y."/>
            <person name="Li W."/>
            <person name="Zhang P."/>
        </authorList>
    </citation>
    <scope>NUCLEOTIDE SEQUENCE [LARGE SCALE GENOMIC DNA]</scope>
    <source>
        <strain evidence="13">DYQJB</strain>
        <tissue evidence="13">Leaf</tissue>
    </source>
</reference>
<feature type="chain" id="PRO_5044810615" description="Cysteine-rich receptor-like protein kinase" evidence="10">
    <location>
        <begin position="29"/>
        <end position="456"/>
    </location>
</feature>
<dbReference type="InterPro" id="IPR011009">
    <property type="entry name" value="Kinase-like_dom_sf"/>
</dbReference>
<evidence type="ECO:0000313" key="14">
    <source>
        <dbReference type="Proteomes" id="UP001603857"/>
    </source>
</evidence>
<feature type="domain" description="Gnk2-homologous" evidence="12">
    <location>
        <begin position="32"/>
        <end position="142"/>
    </location>
</feature>
<evidence type="ECO:0000256" key="1">
    <source>
        <dbReference type="ARBA" id="ARBA00022527"/>
    </source>
</evidence>
<dbReference type="SUPFAM" id="SSF56112">
    <property type="entry name" value="Protein kinase-like (PK-like)"/>
    <property type="match status" value="2"/>
</dbReference>
<keyword evidence="5 9" id="KW-0547">Nucleotide-binding</keyword>
<dbReference type="GO" id="GO:0004674">
    <property type="term" value="F:protein serine/threonine kinase activity"/>
    <property type="evidence" value="ECO:0007669"/>
    <property type="project" value="UniProtKB-KW"/>
</dbReference>